<dbReference type="AlphaFoldDB" id="A0A6J6NWZ7"/>
<dbReference type="GO" id="GO:0017038">
    <property type="term" value="P:protein import"/>
    <property type="evidence" value="ECO:0007669"/>
    <property type="project" value="TreeGrafter"/>
</dbReference>
<evidence type="ECO:0000256" key="1">
    <source>
        <dbReference type="ARBA" id="ARBA00004651"/>
    </source>
</evidence>
<comment type="similarity">
    <text evidence="2">Belongs to the ExbB/TolQ family.</text>
</comment>
<protein>
    <submittedName>
        <fullName evidence="9">Unannotated protein</fullName>
    </submittedName>
</protein>
<keyword evidence="5 7" id="KW-1133">Transmembrane helix</keyword>
<evidence type="ECO:0000256" key="7">
    <source>
        <dbReference type="SAM" id="Phobius"/>
    </source>
</evidence>
<evidence type="ECO:0000256" key="4">
    <source>
        <dbReference type="ARBA" id="ARBA00022692"/>
    </source>
</evidence>
<feature type="domain" description="MotA/TolQ/ExbB proton channel" evidence="8">
    <location>
        <begin position="98"/>
        <end position="175"/>
    </location>
</feature>
<evidence type="ECO:0000259" key="8">
    <source>
        <dbReference type="Pfam" id="PF01618"/>
    </source>
</evidence>
<evidence type="ECO:0000313" key="9">
    <source>
        <dbReference type="EMBL" id="CAB4690796.1"/>
    </source>
</evidence>
<evidence type="ECO:0000256" key="5">
    <source>
        <dbReference type="ARBA" id="ARBA00022989"/>
    </source>
</evidence>
<evidence type="ECO:0000256" key="3">
    <source>
        <dbReference type="ARBA" id="ARBA00022475"/>
    </source>
</evidence>
<proteinExistence type="inferred from homology"/>
<keyword evidence="3" id="KW-1003">Cell membrane</keyword>
<gene>
    <name evidence="9" type="ORF">UFOPK2579_00396</name>
</gene>
<dbReference type="Pfam" id="PF01618">
    <property type="entry name" value="MotA_ExbB"/>
    <property type="match status" value="1"/>
</dbReference>
<organism evidence="9">
    <name type="scientific">freshwater metagenome</name>
    <dbReference type="NCBI Taxonomy" id="449393"/>
    <lineage>
        <taxon>unclassified sequences</taxon>
        <taxon>metagenomes</taxon>
        <taxon>ecological metagenomes</taxon>
    </lineage>
</organism>
<dbReference type="EMBL" id="CAEZXR010000030">
    <property type="protein sequence ID" value="CAB4690796.1"/>
    <property type="molecule type" value="Genomic_DNA"/>
</dbReference>
<name>A0A6J6NWZ7_9ZZZZ</name>
<dbReference type="PANTHER" id="PTHR30625">
    <property type="entry name" value="PROTEIN TOLQ"/>
    <property type="match status" value="1"/>
</dbReference>
<feature type="transmembrane region" description="Helical" evidence="7">
    <location>
        <begin position="163"/>
        <end position="184"/>
    </location>
</feature>
<comment type="subcellular location">
    <subcellularLocation>
        <location evidence="1">Cell membrane</location>
        <topology evidence="1">Multi-pass membrane protein</topology>
    </subcellularLocation>
</comment>
<accession>A0A6J6NWZ7</accession>
<evidence type="ECO:0000256" key="6">
    <source>
        <dbReference type="ARBA" id="ARBA00023136"/>
    </source>
</evidence>
<dbReference type="GO" id="GO:0005886">
    <property type="term" value="C:plasma membrane"/>
    <property type="evidence" value="ECO:0007669"/>
    <property type="project" value="UniProtKB-SubCell"/>
</dbReference>
<feature type="transmembrane region" description="Helical" evidence="7">
    <location>
        <begin position="20"/>
        <end position="40"/>
    </location>
</feature>
<feature type="transmembrane region" description="Helical" evidence="7">
    <location>
        <begin position="125"/>
        <end position="143"/>
    </location>
</feature>
<keyword evidence="6 7" id="KW-0472">Membrane</keyword>
<reference evidence="9" key="1">
    <citation type="submission" date="2020-05" db="EMBL/GenBank/DDBJ databases">
        <authorList>
            <person name="Chiriac C."/>
            <person name="Salcher M."/>
            <person name="Ghai R."/>
            <person name="Kavagutti S V."/>
        </authorList>
    </citation>
    <scope>NUCLEOTIDE SEQUENCE</scope>
</reference>
<dbReference type="PANTHER" id="PTHR30625:SF3">
    <property type="entry name" value="TOL-PAL SYSTEM PROTEIN TOLQ"/>
    <property type="match status" value="1"/>
</dbReference>
<evidence type="ECO:0000256" key="2">
    <source>
        <dbReference type="ARBA" id="ARBA00010442"/>
    </source>
</evidence>
<keyword evidence="4 7" id="KW-0812">Transmembrane</keyword>
<sequence>MNDDIYDVIFDAAAALEVPVLVVTLLALAAVVVEVGAYLVESRRRWRRRLPDVTRAAAEARAAIEADDRATAGRVLEPIGWSVSMSHTLAVLAEEAGRESSEPRIAKELADFDFGCQRRLARTRLLVRVGPALGLMGTLIPLSPALEGLAAGDVATLTDNLRVAFSITVLGLLIGAGAFAISLARDRIYGQDYSDLEYVAAILTDPGAAA</sequence>
<dbReference type="InterPro" id="IPR002898">
    <property type="entry name" value="MotA_ExbB_proton_chnl"/>
</dbReference>
<dbReference type="InterPro" id="IPR050790">
    <property type="entry name" value="ExbB/TolQ_transport"/>
</dbReference>